<gene>
    <name evidence="2" type="ORF">ACFPTN_17745</name>
</gene>
<reference evidence="3" key="1">
    <citation type="journal article" date="2019" name="Int. J. Syst. Evol. Microbiol.">
        <title>The Global Catalogue of Microorganisms (GCM) 10K type strain sequencing project: providing services to taxonomists for standard genome sequencing and annotation.</title>
        <authorList>
            <consortium name="The Broad Institute Genomics Platform"/>
            <consortium name="The Broad Institute Genome Sequencing Center for Infectious Disease"/>
            <person name="Wu L."/>
            <person name="Ma J."/>
        </authorList>
    </citation>
    <scope>NUCLEOTIDE SEQUENCE [LARGE SCALE GENOMIC DNA]</scope>
    <source>
        <strain evidence="3">SHR3</strain>
    </source>
</reference>
<name>A0ABW1AVA7_9RHOO</name>
<accession>A0ABW1AVA7</accession>
<proteinExistence type="predicted"/>
<sequence length="308" mass="35083">MQLRDKASVIRTLRGHLHRREHAAFVTVFLDGEVQAFRENDDYLKALAGEALCLLLEAPQAAEELLREYERLLLGTEISAPYSTVLSLAERLSSNSLHAIARTLRDEDRRWPARRQHRNRKQQEPAKALSEPVIEVRRVVSSTLMRFGDPNASDAMGIRRSVFRSSQERSFLKALSLRFPALLALPNYPLDQMIEFSRLRELVGKSTWAYAKNCRVDAVLVVPDEGDPVAAFELDSSYHDRPEIKSRDEMKNAIFGLVGLPFFRLRAESPETMTADDWYAFLTDEVAPNIDVGRRLRTRSSATKFVPV</sequence>
<keyword evidence="3" id="KW-1185">Reference proteome</keyword>
<dbReference type="InterPro" id="IPR024402">
    <property type="entry name" value="DUF2726"/>
</dbReference>
<evidence type="ECO:0000313" key="3">
    <source>
        <dbReference type="Proteomes" id="UP001595974"/>
    </source>
</evidence>
<evidence type="ECO:0000313" key="2">
    <source>
        <dbReference type="EMBL" id="MFC5771227.1"/>
    </source>
</evidence>
<feature type="domain" description="DUF2726" evidence="1">
    <location>
        <begin position="165"/>
        <end position="271"/>
    </location>
</feature>
<dbReference type="RefSeq" id="WP_096448516.1">
    <property type="nucleotide sequence ID" value="NZ_JBHSOG010000093.1"/>
</dbReference>
<dbReference type="EMBL" id="JBHSOG010000093">
    <property type="protein sequence ID" value="MFC5771227.1"/>
    <property type="molecule type" value="Genomic_DNA"/>
</dbReference>
<comment type="caution">
    <text evidence="2">The sequence shown here is derived from an EMBL/GenBank/DDBJ whole genome shotgun (WGS) entry which is preliminary data.</text>
</comment>
<evidence type="ECO:0000259" key="1">
    <source>
        <dbReference type="Pfam" id="PF10881"/>
    </source>
</evidence>
<protein>
    <submittedName>
        <fullName evidence="2">DUF2726 domain-containing protein</fullName>
    </submittedName>
</protein>
<dbReference type="Proteomes" id="UP001595974">
    <property type="component" value="Unassembled WGS sequence"/>
</dbReference>
<dbReference type="Pfam" id="PF10881">
    <property type="entry name" value="DUF2726"/>
    <property type="match status" value="1"/>
</dbReference>
<organism evidence="2 3">
    <name type="scientific">Thauera sinica</name>
    <dbReference type="NCBI Taxonomy" id="2665146"/>
    <lineage>
        <taxon>Bacteria</taxon>
        <taxon>Pseudomonadati</taxon>
        <taxon>Pseudomonadota</taxon>
        <taxon>Betaproteobacteria</taxon>
        <taxon>Rhodocyclales</taxon>
        <taxon>Zoogloeaceae</taxon>
        <taxon>Thauera</taxon>
    </lineage>
</organism>